<keyword evidence="1" id="KW-0472">Membrane</keyword>
<accession>A0ABU7AIN0</accession>
<comment type="caution">
    <text evidence="2">The sequence shown here is derived from an EMBL/GenBank/DDBJ whole genome shotgun (WGS) entry which is preliminary data.</text>
</comment>
<proteinExistence type="predicted"/>
<keyword evidence="1" id="KW-0812">Transmembrane</keyword>
<organism evidence="2 3">
    <name type="scientific">Ataeniobius toweri</name>
    <dbReference type="NCBI Taxonomy" id="208326"/>
    <lineage>
        <taxon>Eukaryota</taxon>
        <taxon>Metazoa</taxon>
        <taxon>Chordata</taxon>
        <taxon>Craniata</taxon>
        <taxon>Vertebrata</taxon>
        <taxon>Euteleostomi</taxon>
        <taxon>Actinopterygii</taxon>
        <taxon>Neopterygii</taxon>
        <taxon>Teleostei</taxon>
        <taxon>Neoteleostei</taxon>
        <taxon>Acanthomorphata</taxon>
        <taxon>Ovalentaria</taxon>
        <taxon>Atherinomorphae</taxon>
        <taxon>Cyprinodontiformes</taxon>
        <taxon>Goodeidae</taxon>
        <taxon>Ataeniobius</taxon>
    </lineage>
</organism>
<name>A0ABU7AIN0_9TELE</name>
<evidence type="ECO:0000313" key="3">
    <source>
        <dbReference type="Proteomes" id="UP001345963"/>
    </source>
</evidence>
<dbReference type="Proteomes" id="UP001345963">
    <property type="component" value="Unassembled WGS sequence"/>
</dbReference>
<gene>
    <name evidence="2" type="ORF">ATANTOWER_006725</name>
</gene>
<feature type="transmembrane region" description="Helical" evidence="1">
    <location>
        <begin position="33"/>
        <end position="57"/>
    </location>
</feature>
<sequence>MSAFWTPVICLLIPCVCVEITYLIFFPLSTTSPVALLVTALQVLTFSSASFTCLPILRRTTTYHLLPGKKGQSITEQSNTKHLPTSALLITETMTTVFPMKTTSNALNRNGLHA</sequence>
<evidence type="ECO:0000313" key="2">
    <source>
        <dbReference type="EMBL" id="MED6238056.1"/>
    </source>
</evidence>
<evidence type="ECO:0000256" key="1">
    <source>
        <dbReference type="SAM" id="Phobius"/>
    </source>
</evidence>
<reference evidence="2 3" key="1">
    <citation type="submission" date="2021-07" db="EMBL/GenBank/DDBJ databases">
        <authorList>
            <person name="Palmer J.M."/>
        </authorList>
    </citation>
    <scope>NUCLEOTIDE SEQUENCE [LARGE SCALE GENOMIC DNA]</scope>
    <source>
        <strain evidence="2 3">AT_MEX2019</strain>
        <tissue evidence="2">Muscle</tissue>
    </source>
</reference>
<protein>
    <submittedName>
        <fullName evidence="2">Uncharacterized protein</fullName>
    </submittedName>
</protein>
<dbReference type="EMBL" id="JAHUTI010019846">
    <property type="protein sequence ID" value="MED6238056.1"/>
    <property type="molecule type" value="Genomic_DNA"/>
</dbReference>
<keyword evidence="3" id="KW-1185">Reference proteome</keyword>
<keyword evidence="1" id="KW-1133">Transmembrane helix</keyword>